<accession>A0A7D6ZIC2</accession>
<dbReference type="KEGG" id="cint:HZF06_06440"/>
<organism evidence="1 2">
    <name type="scientific">Clostridium intestinale</name>
    <dbReference type="NCBI Taxonomy" id="36845"/>
    <lineage>
        <taxon>Bacteria</taxon>
        <taxon>Bacillati</taxon>
        <taxon>Bacillota</taxon>
        <taxon>Clostridia</taxon>
        <taxon>Eubacteriales</taxon>
        <taxon>Clostridiaceae</taxon>
        <taxon>Clostridium</taxon>
    </lineage>
</organism>
<dbReference type="EMBL" id="CP059378">
    <property type="protein sequence ID" value="QLY81221.1"/>
    <property type="molecule type" value="Genomic_DNA"/>
</dbReference>
<reference evidence="1 2" key="1">
    <citation type="submission" date="2020-07" db="EMBL/GenBank/DDBJ databases">
        <title>Electron transfer.</title>
        <authorList>
            <person name="Huang L."/>
            <person name="Liu X."/>
            <person name="Zhou S."/>
        </authorList>
    </citation>
    <scope>NUCLEOTIDE SEQUENCE [LARGE SCALE GENOMIC DNA]</scope>
    <source>
        <strain evidence="1 2">Lx1</strain>
    </source>
</reference>
<evidence type="ECO:0000313" key="1">
    <source>
        <dbReference type="EMBL" id="QLY81221.1"/>
    </source>
</evidence>
<dbReference type="AlphaFoldDB" id="A0A7D6ZIC2"/>
<evidence type="ECO:0000313" key="2">
    <source>
        <dbReference type="Proteomes" id="UP000512286"/>
    </source>
</evidence>
<dbReference type="Proteomes" id="UP000512286">
    <property type="component" value="Chromosome"/>
</dbReference>
<dbReference type="RefSeq" id="WP_181602868.1">
    <property type="nucleotide sequence ID" value="NZ_CP059378.1"/>
</dbReference>
<name>A0A7D6ZIC2_9CLOT</name>
<gene>
    <name evidence="1" type="ORF">HZF06_06440</name>
</gene>
<sequence length="159" mass="18153">MKKKSFKKTTNENELSFEEDFDESGFDVVPLGSPVSNFSFCSGSTEANSSNNSKDMHLNKNIHFDKNDKDILVNKPTKDIYTHENLIDNRYGKPNANGSTPPIDGEPFDVKRCYNFRKSTIRKLNELKAKHPDYNAYLSTILDAAINLYYDLNISENNE</sequence>
<proteinExistence type="predicted"/>
<protein>
    <submittedName>
        <fullName evidence="1">Uncharacterized protein</fullName>
    </submittedName>
</protein>